<evidence type="ECO:0000313" key="3">
    <source>
        <dbReference type="Proteomes" id="UP001341281"/>
    </source>
</evidence>
<dbReference type="Proteomes" id="UP001341281">
    <property type="component" value="Chromosome 03"/>
</dbReference>
<proteinExistence type="predicted"/>
<feature type="region of interest" description="Disordered" evidence="1">
    <location>
        <begin position="57"/>
        <end position="95"/>
    </location>
</feature>
<dbReference type="EMBL" id="CP144747">
    <property type="protein sequence ID" value="WVZ62551.1"/>
    <property type="molecule type" value="Genomic_DNA"/>
</dbReference>
<evidence type="ECO:0000313" key="2">
    <source>
        <dbReference type="EMBL" id="WVZ62551.1"/>
    </source>
</evidence>
<sequence>MLTAAPAVAAVAPDETCVPSLQRLLSCLDFIEQRSDEIPEPCCIQVKTTVADVLPDARHARQRRQAHRPRLRQRPRHGSFSNAAGHETFDLSIYK</sequence>
<organism evidence="2 3">
    <name type="scientific">Paspalum notatum var. saurae</name>
    <dbReference type="NCBI Taxonomy" id="547442"/>
    <lineage>
        <taxon>Eukaryota</taxon>
        <taxon>Viridiplantae</taxon>
        <taxon>Streptophyta</taxon>
        <taxon>Embryophyta</taxon>
        <taxon>Tracheophyta</taxon>
        <taxon>Spermatophyta</taxon>
        <taxon>Magnoliopsida</taxon>
        <taxon>Liliopsida</taxon>
        <taxon>Poales</taxon>
        <taxon>Poaceae</taxon>
        <taxon>PACMAD clade</taxon>
        <taxon>Panicoideae</taxon>
        <taxon>Andropogonodae</taxon>
        <taxon>Paspaleae</taxon>
        <taxon>Paspalinae</taxon>
        <taxon>Paspalum</taxon>
    </lineage>
</organism>
<accession>A0AAQ3SXM3</accession>
<keyword evidence="3" id="KW-1185">Reference proteome</keyword>
<protein>
    <recommendedName>
        <fullName evidence="4">Bifunctional inhibitor/plant lipid transfer protein/seed storage helical domain-containing protein</fullName>
    </recommendedName>
</protein>
<evidence type="ECO:0008006" key="4">
    <source>
        <dbReference type="Google" id="ProtNLM"/>
    </source>
</evidence>
<gene>
    <name evidence="2" type="ORF">U9M48_012290</name>
</gene>
<evidence type="ECO:0000256" key="1">
    <source>
        <dbReference type="SAM" id="MobiDB-lite"/>
    </source>
</evidence>
<reference evidence="2 3" key="1">
    <citation type="submission" date="2024-02" db="EMBL/GenBank/DDBJ databases">
        <title>High-quality chromosome-scale genome assembly of Pensacola bahiagrass (Paspalum notatum Flugge var. saurae).</title>
        <authorList>
            <person name="Vega J.M."/>
            <person name="Podio M."/>
            <person name="Orjuela J."/>
            <person name="Siena L.A."/>
            <person name="Pessino S.C."/>
            <person name="Combes M.C."/>
            <person name="Mariac C."/>
            <person name="Albertini E."/>
            <person name="Pupilli F."/>
            <person name="Ortiz J.P.A."/>
            <person name="Leblanc O."/>
        </authorList>
    </citation>
    <scope>NUCLEOTIDE SEQUENCE [LARGE SCALE GENOMIC DNA]</scope>
    <source>
        <strain evidence="2">R1</strain>
        <tissue evidence="2">Leaf</tissue>
    </source>
</reference>
<dbReference type="AlphaFoldDB" id="A0AAQ3SXM3"/>
<feature type="compositionally biased region" description="Basic residues" evidence="1">
    <location>
        <begin position="60"/>
        <end position="77"/>
    </location>
</feature>
<name>A0AAQ3SXM3_PASNO</name>